<comment type="subunit">
    <text evidence="7">The complex comprises the extracytoplasmic solute receptor protein and the two transmembrane proteins.</text>
</comment>
<feature type="transmembrane region" description="Helical" evidence="7">
    <location>
        <begin position="219"/>
        <end position="244"/>
    </location>
</feature>
<evidence type="ECO:0000256" key="2">
    <source>
        <dbReference type="ARBA" id="ARBA00022475"/>
    </source>
</evidence>
<feature type="transmembrane region" description="Helical" evidence="7">
    <location>
        <begin position="57"/>
        <end position="77"/>
    </location>
</feature>
<evidence type="ECO:0000313" key="9">
    <source>
        <dbReference type="EMBL" id="MBI6630885.1"/>
    </source>
</evidence>
<keyword evidence="6 7" id="KW-0472">Membrane</keyword>
<comment type="subcellular location">
    <subcellularLocation>
        <location evidence="1 7">Cell inner membrane</location>
        <topology evidence="1 7">Multi-pass membrane protein</topology>
    </subcellularLocation>
</comment>
<keyword evidence="5 7" id="KW-1133">Transmembrane helix</keyword>
<dbReference type="Proteomes" id="UP000613255">
    <property type="component" value="Unassembled WGS sequence"/>
</dbReference>
<keyword evidence="7" id="KW-0813">Transport</keyword>
<evidence type="ECO:0000256" key="3">
    <source>
        <dbReference type="ARBA" id="ARBA00022519"/>
    </source>
</evidence>
<feature type="transmembrane region" description="Helical" evidence="7">
    <location>
        <begin position="322"/>
        <end position="352"/>
    </location>
</feature>
<feature type="transmembrane region" description="Helical" evidence="7">
    <location>
        <begin position="138"/>
        <end position="161"/>
    </location>
</feature>
<evidence type="ECO:0000256" key="4">
    <source>
        <dbReference type="ARBA" id="ARBA00022692"/>
    </source>
</evidence>
<comment type="caution">
    <text evidence="9">The sequence shown here is derived from an EMBL/GenBank/DDBJ whole genome shotgun (WGS) entry which is preliminary data.</text>
</comment>
<keyword evidence="3 7" id="KW-0997">Cell inner membrane</keyword>
<gene>
    <name evidence="9" type="ORF">JAO82_13450</name>
</gene>
<dbReference type="GO" id="GO:0022857">
    <property type="term" value="F:transmembrane transporter activity"/>
    <property type="evidence" value="ECO:0007669"/>
    <property type="project" value="UniProtKB-UniRule"/>
</dbReference>
<dbReference type="PANTHER" id="PTHR33362:SF7">
    <property type="entry name" value="SLL1103 PROTEIN"/>
    <property type="match status" value="1"/>
</dbReference>
<evidence type="ECO:0000259" key="8">
    <source>
        <dbReference type="Pfam" id="PF06808"/>
    </source>
</evidence>
<dbReference type="PIRSF" id="PIRSF006066">
    <property type="entry name" value="HI0050"/>
    <property type="match status" value="1"/>
</dbReference>
<sequence>MDYSSLWMFPVLLAILLTGFPIAFSLMGVAAVFGIFTFGDALVHQFVDKVDEVASNFVLAAVPLFVFMGTMLERSGIAERLFEAMHLWTRRLPGGLAVGTVLMCVIFAAATGVIGATETVVGLLAIPVMMKHNYNKGLISGTICAGGSLGTIIPPSVVVILMGPIANVSVGDLFMGMVFPGLVMAGLYIIYIIVRCTIRPQDGSLVVDDEVLPTKTERLWITATAFLPAALMIFSVLGSIMLGLASPTEAAGMGALGSVVLAACYRTLTFSTLRIALLNTVQVTSMILLILLAGSMFSGVFVAGGGIQLTKGLITASNLSPWATLALLLVIVFLAGFALEWISILLIFLPVFIPIVNDLGFDPVWFCILFLIVIQTSYLSPPMAPAVFYLRVIAPPQITLADMYRGVVPFIILQFITLGIVMAFPQIVLWLPSKVLGF</sequence>
<keyword evidence="2" id="KW-1003">Cell membrane</keyword>
<dbReference type="InterPro" id="IPR004681">
    <property type="entry name" value="TRAP_DctM"/>
</dbReference>
<comment type="similarity">
    <text evidence="7">Belongs to the TRAP transporter large permease family.</text>
</comment>
<feature type="transmembrane region" description="Helical" evidence="7">
    <location>
        <begin position="173"/>
        <end position="198"/>
    </location>
</feature>
<evidence type="ECO:0000256" key="5">
    <source>
        <dbReference type="ARBA" id="ARBA00022989"/>
    </source>
</evidence>
<feature type="transmembrane region" description="Helical" evidence="7">
    <location>
        <begin position="6"/>
        <end position="36"/>
    </location>
</feature>
<dbReference type="EMBL" id="JAEIJD010000015">
    <property type="protein sequence ID" value="MBI6630885.1"/>
    <property type="molecule type" value="Genomic_DNA"/>
</dbReference>
<accession>A0A934HUR5</accession>
<evidence type="ECO:0000256" key="1">
    <source>
        <dbReference type="ARBA" id="ARBA00004429"/>
    </source>
</evidence>
<dbReference type="PANTHER" id="PTHR33362">
    <property type="entry name" value="SIALIC ACID TRAP TRANSPORTER PERMEASE PROTEIN SIAT-RELATED"/>
    <property type="match status" value="1"/>
</dbReference>
<feature type="transmembrane region" description="Helical" evidence="7">
    <location>
        <begin position="280"/>
        <end position="302"/>
    </location>
</feature>
<dbReference type="Pfam" id="PF06808">
    <property type="entry name" value="DctM"/>
    <property type="match status" value="1"/>
</dbReference>
<feature type="transmembrane region" description="Helical" evidence="7">
    <location>
        <begin position="364"/>
        <end position="390"/>
    </location>
</feature>
<dbReference type="NCBIfam" id="TIGR00786">
    <property type="entry name" value="dctM"/>
    <property type="match status" value="1"/>
</dbReference>
<feature type="domain" description="TRAP C4-dicarboxylate transport system permease DctM subunit" evidence="8">
    <location>
        <begin position="11"/>
        <end position="427"/>
    </location>
</feature>
<keyword evidence="10" id="KW-1185">Reference proteome</keyword>
<dbReference type="AlphaFoldDB" id="A0A934HUR5"/>
<protein>
    <recommendedName>
        <fullName evidence="7">TRAP transporter large permease protein</fullName>
    </recommendedName>
</protein>
<reference evidence="9" key="1">
    <citation type="submission" date="2020-12" db="EMBL/GenBank/DDBJ databases">
        <title>Pontibaca salina gen. nov., sp. nov., isolated from marine sediment.</title>
        <authorList>
            <person name="Bo J."/>
            <person name="Wang S."/>
            <person name="Song X."/>
            <person name="Du Z."/>
        </authorList>
    </citation>
    <scope>NUCLEOTIDE SEQUENCE</scope>
    <source>
        <strain evidence="9">S1109L</strain>
    </source>
</reference>
<dbReference type="RefSeq" id="WP_198686908.1">
    <property type="nucleotide sequence ID" value="NZ_JAEIJD010000015.1"/>
</dbReference>
<organism evidence="9 10">
    <name type="scientific">Pontibaca salina</name>
    <dbReference type="NCBI Taxonomy" id="2795731"/>
    <lineage>
        <taxon>Bacteria</taxon>
        <taxon>Pseudomonadati</taxon>
        <taxon>Pseudomonadota</taxon>
        <taxon>Alphaproteobacteria</taxon>
        <taxon>Rhodobacterales</taxon>
        <taxon>Roseobacteraceae</taxon>
        <taxon>Pontibaca</taxon>
    </lineage>
</organism>
<evidence type="ECO:0000256" key="7">
    <source>
        <dbReference type="RuleBase" id="RU369079"/>
    </source>
</evidence>
<keyword evidence="4 7" id="KW-0812">Transmembrane</keyword>
<evidence type="ECO:0000313" key="10">
    <source>
        <dbReference type="Proteomes" id="UP000613255"/>
    </source>
</evidence>
<evidence type="ECO:0000256" key="6">
    <source>
        <dbReference type="ARBA" id="ARBA00023136"/>
    </source>
</evidence>
<feature type="transmembrane region" description="Helical" evidence="7">
    <location>
        <begin position="97"/>
        <end position="126"/>
    </location>
</feature>
<proteinExistence type="inferred from homology"/>
<name>A0A934HUR5_9RHOB</name>
<feature type="transmembrane region" description="Helical" evidence="7">
    <location>
        <begin position="410"/>
        <end position="431"/>
    </location>
</feature>
<feature type="transmembrane region" description="Helical" evidence="7">
    <location>
        <begin position="250"/>
        <end position="268"/>
    </location>
</feature>
<comment type="function">
    <text evidence="7">Part of the tripartite ATP-independent periplasmic (TRAP) transport system.</text>
</comment>
<dbReference type="InterPro" id="IPR010656">
    <property type="entry name" value="DctM"/>
</dbReference>
<dbReference type="GO" id="GO:0005886">
    <property type="term" value="C:plasma membrane"/>
    <property type="evidence" value="ECO:0007669"/>
    <property type="project" value="UniProtKB-SubCell"/>
</dbReference>